<evidence type="ECO:0000256" key="2">
    <source>
        <dbReference type="ARBA" id="ARBA00009477"/>
    </source>
</evidence>
<dbReference type="Gene3D" id="2.40.420.20">
    <property type="match status" value="1"/>
</dbReference>
<comment type="similarity">
    <text evidence="2">Belongs to the membrane fusion protein (MFP) (TC 8.A.1) family.</text>
</comment>
<dbReference type="Gene3D" id="1.10.287.470">
    <property type="entry name" value="Helix hairpin bin"/>
    <property type="match status" value="1"/>
</dbReference>
<reference evidence="9" key="1">
    <citation type="journal article" date="2019" name="Int. J. Syst. Evol. Microbiol.">
        <title>The Global Catalogue of Microorganisms (GCM) 10K type strain sequencing project: providing services to taxonomists for standard genome sequencing and annotation.</title>
        <authorList>
            <consortium name="The Broad Institute Genomics Platform"/>
            <consortium name="The Broad Institute Genome Sequencing Center for Infectious Disease"/>
            <person name="Wu L."/>
            <person name="Ma J."/>
        </authorList>
    </citation>
    <scope>NUCLEOTIDE SEQUENCE [LARGE SCALE GENOMIC DNA]</scope>
    <source>
        <strain evidence="9">NBRC 102122</strain>
    </source>
</reference>
<feature type="domain" description="Multidrug resistance protein MdtA-like alpha-helical hairpin" evidence="4">
    <location>
        <begin position="106"/>
        <end position="175"/>
    </location>
</feature>
<comment type="caution">
    <text evidence="8">The sequence shown here is derived from an EMBL/GenBank/DDBJ whole genome shotgun (WGS) entry which is preliminary data.</text>
</comment>
<dbReference type="NCBIfam" id="TIGR01730">
    <property type="entry name" value="RND_mfp"/>
    <property type="match status" value="1"/>
</dbReference>
<dbReference type="InterPro" id="IPR058624">
    <property type="entry name" value="MdtA-like_HH"/>
</dbReference>
<gene>
    <name evidence="8" type="ORF">GCM10007923_56830</name>
</gene>
<dbReference type="Pfam" id="PF25944">
    <property type="entry name" value="Beta-barrel_RND"/>
    <property type="match status" value="1"/>
</dbReference>
<evidence type="ECO:0000313" key="8">
    <source>
        <dbReference type="EMBL" id="GLR54466.1"/>
    </source>
</evidence>
<dbReference type="InterPro" id="IPR058626">
    <property type="entry name" value="MdtA-like_b-barrel"/>
</dbReference>
<dbReference type="EMBL" id="BSOP01000051">
    <property type="protein sequence ID" value="GLR54466.1"/>
    <property type="molecule type" value="Genomic_DNA"/>
</dbReference>
<dbReference type="Pfam" id="PF25917">
    <property type="entry name" value="BSH_RND"/>
    <property type="match status" value="1"/>
</dbReference>
<sequence>MMREKTLRIGLVAAGLFLAACSDQSGGNAPPGAGALPAAEVGFVVLKAQSVPRYTQLSGRVVAHATAEIRPQIDGIIESIDFREGRQVKAGDILFKVRDAKFSAAYAAAAATLSRAEATQQSAQSAFDRNQRLQSQSAVSQQALDEATAALLQAKADVESAKASLETARIDLDNTTIKAPISGIIGTAGVSVGSLVTQNQTDALATIRQIDPVNVDLVDTSANLLRIRQDVEAGRLGRDGAGAPSVRLTLENGEDYKTIGTISLATVNVSESTGTFTLRASFPNPERILLPGMFVRASVDLGTMPNAFLVPQRAVQRSGTGDPIAYVVSPDSKVEQRKLATEGTSGNNWIVTDGLKDGEHLIVDGFQKISAGAAVTAVEATIDEDGVVKQSLASPAGAGEASEAAQ</sequence>
<accession>A0ABQ5ZRT1</accession>
<dbReference type="RefSeq" id="WP_244766447.1">
    <property type="nucleotide sequence ID" value="NZ_BSOP01000051.1"/>
</dbReference>
<dbReference type="PANTHER" id="PTHR30158:SF3">
    <property type="entry name" value="MULTIDRUG EFFLUX PUMP SUBUNIT ACRA-RELATED"/>
    <property type="match status" value="1"/>
</dbReference>
<evidence type="ECO:0000256" key="1">
    <source>
        <dbReference type="ARBA" id="ARBA00004196"/>
    </source>
</evidence>
<name>A0ABQ5ZRT1_9HYPH</name>
<comment type="subcellular location">
    <subcellularLocation>
        <location evidence="1">Cell envelope</location>
    </subcellularLocation>
</comment>
<feature type="domain" description="Multidrug resistance protein MdtA-like C-terminal permuted SH3" evidence="7">
    <location>
        <begin position="306"/>
        <end position="368"/>
    </location>
</feature>
<feature type="coiled-coil region" evidence="3">
    <location>
        <begin position="144"/>
        <end position="171"/>
    </location>
</feature>
<dbReference type="Pfam" id="PF25876">
    <property type="entry name" value="HH_MFP_RND"/>
    <property type="match status" value="1"/>
</dbReference>
<dbReference type="InterPro" id="IPR058627">
    <property type="entry name" value="MdtA-like_C"/>
</dbReference>
<dbReference type="InterPro" id="IPR006143">
    <property type="entry name" value="RND_pump_MFP"/>
</dbReference>
<dbReference type="PROSITE" id="PS51257">
    <property type="entry name" value="PROKAR_LIPOPROTEIN"/>
    <property type="match status" value="1"/>
</dbReference>
<keyword evidence="9" id="KW-1185">Reference proteome</keyword>
<dbReference type="Pfam" id="PF25967">
    <property type="entry name" value="RND-MFP_C"/>
    <property type="match status" value="1"/>
</dbReference>
<dbReference type="PANTHER" id="PTHR30158">
    <property type="entry name" value="ACRA/E-RELATED COMPONENT OF DRUG EFFLUX TRANSPORTER"/>
    <property type="match status" value="1"/>
</dbReference>
<dbReference type="SUPFAM" id="SSF111369">
    <property type="entry name" value="HlyD-like secretion proteins"/>
    <property type="match status" value="1"/>
</dbReference>
<organism evidence="8 9">
    <name type="scientific">Shinella yambaruensis</name>
    <dbReference type="NCBI Taxonomy" id="415996"/>
    <lineage>
        <taxon>Bacteria</taxon>
        <taxon>Pseudomonadati</taxon>
        <taxon>Pseudomonadota</taxon>
        <taxon>Alphaproteobacteria</taxon>
        <taxon>Hyphomicrobiales</taxon>
        <taxon>Rhizobiaceae</taxon>
        <taxon>Shinella</taxon>
    </lineage>
</organism>
<protein>
    <submittedName>
        <fullName evidence="8">Hemolysin D</fullName>
    </submittedName>
</protein>
<feature type="domain" description="Multidrug resistance protein MdtA-like barrel-sandwich hybrid" evidence="5">
    <location>
        <begin position="66"/>
        <end position="207"/>
    </location>
</feature>
<evidence type="ECO:0000259" key="7">
    <source>
        <dbReference type="Pfam" id="PF25967"/>
    </source>
</evidence>
<dbReference type="Proteomes" id="UP001156702">
    <property type="component" value="Unassembled WGS sequence"/>
</dbReference>
<evidence type="ECO:0000259" key="5">
    <source>
        <dbReference type="Pfam" id="PF25917"/>
    </source>
</evidence>
<proteinExistence type="inferred from homology"/>
<feature type="domain" description="Multidrug resistance protein MdtA-like beta-barrel" evidence="6">
    <location>
        <begin position="212"/>
        <end position="303"/>
    </location>
</feature>
<evidence type="ECO:0000259" key="4">
    <source>
        <dbReference type="Pfam" id="PF25876"/>
    </source>
</evidence>
<dbReference type="Gene3D" id="2.40.50.100">
    <property type="match status" value="1"/>
</dbReference>
<evidence type="ECO:0000259" key="6">
    <source>
        <dbReference type="Pfam" id="PF25944"/>
    </source>
</evidence>
<keyword evidence="3" id="KW-0175">Coiled coil</keyword>
<evidence type="ECO:0000256" key="3">
    <source>
        <dbReference type="SAM" id="Coils"/>
    </source>
</evidence>
<evidence type="ECO:0000313" key="9">
    <source>
        <dbReference type="Proteomes" id="UP001156702"/>
    </source>
</evidence>
<dbReference type="InterPro" id="IPR058625">
    <property type="entry name" value="MdtA-like_BSH"/>
</dbReference>
<dbReference type="Gene3D" id="2.40.30.170">
    <property type="match status" value="1"/>
</dbReference>